<feature type="domain" description="Protein kinase" evidence="13">
    <location>
        <begin position="36"/>
        <end position="290"/>
    </location>
</feature>
<proteinExistence type="evidence at transcript level"/>
<evidence type="ECO:0000256" key="9">
    <source>
        <dbReference type="ARBA" id="ARBA00047899"/>
    </source>
</evidence>
<dbReference type="SUPFAM" id="SSF56112">
    <property type="entry name" value="Protein kinase-like (PK-like)"/>
    <property type="match status" value="1"/>
</dbReference>
<evidence type="ECO:0000256" key="3">
    <source>
        <dbReference type="ARBA" id="ARBA00022527"/>
    </source>
</evidence>
<keyword evidence="7 11" id="KW-0067">ATP-binding</keyword>
<keyword evidence="5 11" id="KW-0547">Nucleotide-binding</keyword>
<evidence type="ECO:0000313" key="14">
    <source>
        <dbReference type="EMBL" id="JAA92590.1"/>
    </source>
</evidence>
<organism evidence="14">
    <name type="scientific">Dendrocoelum lacteum</name>
    <dbReference type="NCBI Taxonomy" id="27895"/>
    <lineage>
        <taxon>Eukaryota</taxon>
        <taxon>Metazoa</taxon>
        <taxon>Spiralia</taxon>
        <taxon>Lophotrochozoa</taxon>
        <taxon>Platyhelminthes</taxon>
        <taxon>Rhabditophora</taxon>
        <taxon>Seriata</taxon>
        <taxon>Tricladida</taxon>
        <taxon>Continenticola</taxon>
        <taxon>Planarioidea</taxon>
        <taxon>Dendrocoelidae</taxon>
        <taxon>Dendrocoelum</taxon>
    </lineage>
</organism>
<evidence type="ECO:0000256" key="10">
    <source>
        <dbReference type="ARBA" id="ARBA00048679"/>
    </source>
</evidence>
<dbReference type="EMBL" id="GAKU01000047">
    <property type="protein sequence ID" value="JAA92590.1"/>
    <property type="molecule type" value="mRNA"/>
</dbReference>
<dbReference type="Gene3D" id="3.30.200.20">
    <property type="entry name" value="Phosphorylase Kinase, domain 1"/>
    <property type="match status" value="1"/>
</dbReference>
<comment type="catalytic activity">
    <reaction evidence="10">
        <text>L-seryl-[protein] + ATP = O-phospho-L-seryl-[protein] + ADP + H(+)</text>
        <dbReference type="Rhea" id="RHEA:17989"/>
        <dbReference type="Rhea" id="RHEA-COMP:9863"/>
        <dbReference type="Rhea" id="RHEA-COMP:11604"/>
        <dbReference type="ChEBI" id="CHEBI:15378"/>
        <dbReference type="ChEBI" id="CHEBI:29999"/>
        <dbReference type="ChEBI" id="CHEBI:30616"/>
        <dbReference type="ChEBI" id="CHEBI:83421"/>
        <dbReference type="ChEBI" id="CHEBI:456216"/>
        <dbReference type="EC" id="2.7.11.1"/>
    </reaction>
</comment>
<evidence type="ECO:0000256" key="11">
    <source>
        <dbReference type="PROSITE-ProRule" id="PRU10141"/>
    </source>
</evidence>
<feature type="binding site" evidence="11">
    <location>
        <position position="65"/>
    </location>
    <ligand>
        <name>ATP</name>
        <dbReference type="ChEBI" id="CHEBI:30616"/>
    </ligand>
</feature>
<evidence type="ECO:0000256" key="7">
    <source>
        <dbReference type="ARBA" id="ARBA00022840"/>
    </source>
</evidence>
<sequence>MNCESEQSELRKKMEEEQRLSDIDFFCGEDTFRNDYQCYEEVGQGGFGSVYKAVRREDQKKVVVKFISNKKNTEKYYWKSHDLEVPLEVVLLAQCKHVKGVITLLAFYQTTQADGWYLVMNRVERFMDLFDYISCKKYLSEEIAAFFLQQLVTILIGCHQSGVLHRDIKDENILVDLDTHDIYLIDFGSGAFFKDDDYTQYDGTRVYSPPEWIRDHRYNGSKLESWSLGILLFDMVCGDIPFSNDQQILSGHLRFRHVVSGQCKDLIHSCLTHDPCDRVTLFEIARHPWILKQGQPLNKQSLVCTEYTHLVRSHSQDSCEYSPAETVSSSSGDDSAEYQYSQVIPPCFSSKAKGTPKFYISDTEEDDVAAHSQSLEISLHDFQQIPPFADAH</sequence>
<dbReference type="EC" id="2.7.11.1" evidence="2"/>
<dbReference type="GO" id="GO:0005737">
    <property type="term" value="C:cytoplasm"/>
    <property type="evidence" value="ECO:0007669"/>
    <property type="project" value="TreeGrafter"/>
</dbReference>
<accession>T1DBL3</accession>
<dbReference type="PANTHER" id="PTHR22984">
    <property type="entry name" value="SERINE/THREONINE-PROTEIN KINASE PIM"/>
    <property type="match status" value="1"/>
</dbReference>
<keyword evidence="6" id="KW-0418">Kinase</keyword>
<evidence type="ECO:0000256" key="1">
    <source>
        <dbReference type="ARBA" id="ARBA00001946"/>
    </source>
</evidence>
<comment type="cofactor">
    <cofactor evidence="1">
        <name>Mg(2+)</name>
        <dbReference type="ChEBI" id="CHEBI:18420"/>
    </cofactor>
</comment>
<dbReference type="AlphaFoldDB" id="T1DBL3"/>
<dbReference type="InterPro" id="IPR008271">
    <property type="entry name" value="Ser/Thr_kinase_AS"/>
</dbReference>
<dbReference type="InterPro" id="IPR011009">
    <property type="entry name" value="Kinase-like_dom_sf"/>
</dbReference>
<dbReference type="InterPro" id="IPR051138">
    <property type="entry name" value="PIM_Ser/Thr_kinase"/>
</dbReference>
<dbReference type="PROSITE" id="PS00107">
    <property type="entry name" value="PROTEIN_KINASE_ATP"/>
    <property type="match status" value="1"/>
</dbReference>
<dbReference type="PANTHER" id="PTHR22984:SF29">
    <property type="entry name" value="SERINE_THREONINE-PROTEIN KINASE PIM-1"/>
    <property type="match status" value="1"/>
</dbReference>
<evidence type="ECO:0000256" key="5">
    <source>
        <dbReference type="ARBA" id="ARBA00022741"/>
    </source>
</evidence>
<dbReference type="Pfam" id="PF00069">
    <property type="entry name" value="Pkinase"/>
    <property type="match status" value="1"/>
</dbReference>
<evidence type="ECO:0000259" key="13">
    <source>
        <dbReference type="PROSITE" id="PS50011"/>
    </source>
</evidence>
<evidence type="ECO:0000256" key="12">
    <source>
        <dbReference type="RuleBase" id="RU000304"/>
    </source>
</evidence>
<name>T1DBL3_9PLAT</name>
<evidence type="ECO:0000256" key="2">
    <source>
        <dbReference type="ARBA" id="ARBA00012513"/>
    </source>
</evidence>
<evidence type="ECO:0000256" key="6">
    <source>
        <dbReference type="ARBA" id="ARBA00022777"/>
    </source>
</evidence>
<comment type="similarity">
    <text evidence="12">Belongs to the protein kinase superfamily.</text>
</comment>
<dbReference type="InterPro" id="IPR000719">
    <property type="entry name" value="Prot_kinase_dom"/>
</dbReference>
<dbReference type="GO" id="GO:0004674">
    <property type="term" value="F:protein serine/threonine kinase activity"/>
    <property type="evidence" value="ECO:0007669"/>
    <property type="project" value="UniProtKB-KW"/>
</dbReference>
<comment type="catalytic activity">
    <reaction evidence="9">
        <text>L-threonyl-[protein] + ATP = O-phospho-L-threonyl-[protein] + ADP + H(+)</text>
        <dbReference type="Rhea" id="RHEA:46608"/>
        <dbReference type="Rhea" id="RHEA-COMP:11060"/>
        <dbReference type="Rhea" id="RHEA-COMP:11605"/>
        <dbReference type="ChEBI" id="CHEBI:15378"/>
        <dbReference type="ChEBI" id="CHEBI:30013"/>
        <dbReference type="ChEBI" id="CHEBI:30616"/>
        <dbReference type="ChEBI" id="CHEBI:61977"/>
        <dbReference type="ChEBI" id="CHEBI:456216"/>
        <dbReference type="EC" id="2.7.11.1"/>
    </reaction>
</comment>
<protein>
    <recommendedName>
        <fullName evidence="2">non-specific serine/threonine protein kinase</fullName>
        <ecNumber evidence="2">2.7.11.1</ecNumber>
    </recommendedName>
</protein>
<keyword evidence="8" id="KW-0460">Magnesium</keyword>
<keyword evidence="4" id="KW-0808">Transferase</keyword>
<dbReference type="GO" id="GO:0005524">
    <property type="term" value="F:ATP binding"/>
    <property type="evidence" value="ECO:0007669"/>
    <property type="project" value="UniProtKB-UniRule"/>
</dbReference>
<evidence type="ECO:0000256" key="8">
    <source>
        <dbReference type="ARBA" id="ARBA00022842"/>
    </source>
</evidence>
<reference evidence="14" key="1">
    <citation type="submission" date="2013-06" db="EMBL/GenBank/DDBJ databases">
        <title>Reactivating head regrowth in a regeneration deficient planarian species.</title>
        <authorList>
            <person name="Liu S.-Y."/>
            <person name="Brandl H."/>
            <person name="Henry I."/>
            <person name="Rink J."/>
        </authorList>
    </citation>
    <scope>NUCLEOTIDE SEQUENCE</scope>
</reference>
<dbReference type="Gene3D" id="1.10.510.10">
    <property type="entry name" value="Transferase(Phosphotransferase) domain 1"/>
    <property type="match status" value="1"/>
</dbReference>
<dbReference type="InterPro" id="IPR017441">
    <property type="entry name" value="Protein_kinase_ATP_BS"/>
</dbReference>
<keyword evidence="3 12" id="KW-0723">Serine/threonine-protein kinase</keyword>
<evidence type="ECO:0000256" key="4">
    <source>
        <dbReference type="ARBA" id="ARBA00022679"/>
    </source>
</evidence>
<dbReference type="SMART" id="SM00220">
    <property type="entry name" value="S_TKc"/>
    <property type="match status" value="1"/>
</dbReference>
<dbReference type="PROSITE" id="PS00108">
    <property type="entry name" value="PROTEIN_KINASE_ST"/>
    <property type="match status" value="1"/>
</dbReference>
<dbReference type="PROSITE" id="PS50011">
    <property type="entry name" value="PROTEIN_KINASE_DOM"/>
    <property type="match status" value="1"/>
</dbReference>